<feature type="transmembrane region" description="Helical" evidence="13">
    <location>
        <begin position="145"/>
        <end position="164"/>
    </location>
</feature>
<dbReference type="PROSITE" id="PS51847">
    <property type="entry name" value="SMP"/>
    <property type="match status" value="1"/>
</dbReference>
<evidence type="ECO:0000313" key="17">
    <source>
        <dbReference type="Proteomes" id="UP001497392"/>
    </source>
</evidence>
<evidence type="ECO:0000256" key="7">
    <source>
        <dbReference type="ARBA" id="ARBA00022837"/>
    </source>
</evidence>
<organism evidence="16 17">
    <name type="scientific">Coccomyxa viridis</name>
    <dbReference type="NCBI Taxonomy" id="1274662"/>
    <lineage>
        <taxon>Eukaryota</taxon>
        <taxon>Viridiplantae</taxon>
        <taxon>Chlorophyta</taxon>
        <taxon>core chlorophytes</taxon>
        <taxon>Trebouxiophyceae</taxon>
        <taxon>Trebouxiophyceae incertae sedis</taxon>
        <taxon>Coccomyxaceae</taxon>
        <taxon>Coccomyxa</taxon>
    </lineage>
</organism>
<evidence type="ECO:0000259" key="14">
    <source>
        <dbReference type="PROSITE" id="PS50004"/>
    </source>
</evidence>
<evidence type="ECO:0000259" key="15">
    <source>
        <dbReference type="PROSITE" id="PS51847"/>
    </source>
</evidence>
<evidence type="ECO:0000313" key="16">
    <source>
        <dbReference type="EMBL" id="CAL5218486.1"/>
    </source>
</evidence>
<feature type="compositionally biased region" description="Low complexity" evidence="12">
    <location>
        <begin position="113"/>
        <end position="126"/>
    </location>
</feature>
<proteinExistence type="inferred from homology"/>
<evidence type="ECO:0000256" key="13">
    <source>
        <dbReference type="SAM" id="Phobius"/>
    </source>
</evidence>
<dbReference type="EMBL" id="CAXHTA020000001">
    <property type="protein sequence ID" value="CAL5218486.1"/>
    <property type="molecule type" value="Genomic_DNA"/>
</dbReference>
<comment type="caution">
    <text evidence="16">The sequence shown here is derived from an EMBL/GenBank/DDBJ whole genome shotgun (WGS) entry which is preliminary data.</text>
</comment>
<gene>
    <name evidence="16" type="primary">g172</name>
    <name evidence="16" type="ORF">VP750_LOCUS145</name>
</gene>
<comment type="subcellular location">
    <subcellularLocation>
        <location evidence="1">Membrane</location>
        <topology evidence="1">Single-pass membrane protein</topology>
    </subcellularLocation>
</comment>
<dbReference type="Pfam" id="PF17047">
    <property type="entry name" value="SMP_LBD"/>
    <property type="match status" value="1"/>
</dbReference>
<keyword evidence="9" id="KW-0445">Lipid transport</keyword>
<keyword evidence="6" id="KW-0677">Repeat</keyword>
<dbReference type="CDD" id="cd00030">
    <property type="entry name" value="C2"/>
    <property type="match status" value="2"/>
</dbReference>
<keyword evidence="8 13" id="KW-1133">Transmembrane helix</keyword>
<evidence type="ECO:0000256" key="4">
    <source>
        <dbReference type="ARBA" id="ARBA00022692"/>
    </source>
</evidence>
<dbReference type="Proteomes" id="UP001497392">
    <property type="component" value="Unassembled WGS sequence"/>
</dbReference>
<keyword evidence="7" id="KW-0106">Calcium</keyword>
<dbReference type="InterPro" id="IPR031468">
    <property type="entry name" value="SMP_LBD"/>
</dbReference>
<dbReference type="PANTHER" id="PTHR10774">
    <property type="entry name" value="EXTENDED SYNAPTOTAGMIN-RELATED"/>
    <property type="match status" value="1"/>
</dbReference>
<dbReference type="PANTHER" id="PTHR10774:SF190">
    <property type="entry name" value="C2 CALCIUM_LIPID-BINDING ENDONUCLEASE_EXONUCLEASE_PHOSPHATASE-RELATED"/>
    <property type="match status" value="1"/>
</dbReference>
<evidence type="ECO:0000256" key="12">
    <source>
        <dbReference type="SAM" id="MobiDB-lite"/>
    </source>
</evidence>
<dbReference type="InterPro" id="IPR045050">
    <property type="entry name" value="Synaptotagmin_plant"/>
</dbReference>
<evidence type="ECO:0000256" key="2">
    <source>
        <dbReference type="ARBA" id="ARBA00006996"/>
    </source>
</evidence>
<dbReference type="Gene3D" id="2.60.40.150">
    <property type="entry name" value="C2 domain"/>
    <property type="match status" value="2"/>
</dbReference>
<evidence type="ECO:0000256" key="11">
    <source>
        <dbReference type="ARBA" id="ARBA00023136"/>
    </source>
</evidence>
<accession>A0ABP1FGQ1</accession>
<evidence type="ECO:0000256" key="3">
    <source>
        <dbReference type="ARBA" id="ARBA00022448"/>
    </source>
</evidence>
<comment type="similarity">
    <text evidence="2">Belongs to the synaptotagmin family.</text>
</comment>
<feature type="domain" description="SMP-LTD" evidence="15">
    <location>
        <begin position="227"/>
        <end position="415"/>
    </location>
</feature>
<evidence type="ECO:0000256" key="8">
    <source>
        <dbReference type="ARBA" id="ARBA00022989"/>
    </source>
</evidence>
<feature type="transmembrane region" description="Helical" evidence="13">
    <location>
        <begin position="170"/>
        <end position="191"/>
    </location>
</feature>
<feature type="compositionally biased region" description="Polar residues" evidence="12">
    <location>
        <begin position="89"/>
        <end position="103"/>
    </location>
</feature>
<keyword evidence="4 13" id="KW-0812">Transmembrane</keyword>
<evidence type="ECO:0000256" key="1">
    <source>
        <dbReference type="ARBA" id="ARBA00004167"/>
    </source>
</evidence>
<dbReference type="InterPro" id="IPR035892">
    <property type="entry name" value="C2_domain_sf"/>
</dbReference>
<evidence type="ECO:0000256" key="9">
    <source>
        <dbReference type="ARBA" id="ARBA00023055"/>
    </source>
</evidence>
<dbReference type="CDD" id="cd21677">
    <property type="entry name" value="SMP_SYT"/>
    <property type="match status" value="1"/>
</dbReference>
<reference evidence="16 17" key="1">
    <citation type="submission" date="2024-06" db="EMBL/GenBank/DDBJ databases">
        <authorList>
            <person name="Kraege A."/>
            <person name="Thomma B."/>
        </authorList>
    </citation>
    <scope>NUCLEOTIDE SEQUENCE [LARGE SCALE GENOMIC DNA]</scope>
</reference>
<keyword evidence="3" id="KW-0813">Transport</keyword>
<sequence>MGIFSRRKEKKARQYRSENAVDDPDPEYSKRKDPYLVIGDAPPRPMFAGKGLESNTEYQFRRESQDGVSDATPKENGRKPLTEQKDPVTPSQTGGKASKQNGQVADEKPGDTPAEPAVAAAKKGPGPVQPIIPDRPGTVIHVAKIFQALLLVYVLFLALFVKWLKPTFSNLSSSILLGAVIGILYSLVHAWNKRQRASLRNLLRLVPGRKGLRMALGEVPSWVAFQDKEKVEWLNRMLQGMWPYYDKAIGAAIKEAVEPMMEQYKPPGLIKKIYFSKLTFGDSPIRIDNVWVEDEGENHVLMEVAFRWAGDANIAIAIELPAGGEHTRMVPKVTDLQVAGVARVILDPLVPVIPGFGAAIIALRKPPLMHFRLDFGKAFGGSFTAKGVRLWLDPFIRETLTEMVVWPNRIVVPILPEEQAGPLDHLYLRHVGLLIVHVMEGRDLKKMDMIGKADPFLEMYTQPTAVEKTERCKKTLTPNWDEDKWLLVQEPKTQAMRLQCFDHDALNVTEMVSHLNPLKGIKDTFGAKTFMGRAMIPIRPFADRPGEPVTDWYDLGKGEWSNDDGTGKGEGQVQLRITYFPFELLYSKPRDASLGAVLVTVKKAADLPAADSNGLSDPYVKMRLDEKTKKTHVQKRTLSPTWNEKHEWMHVPVVELLEVTIWDSDDFTNDKCLGVAEIDIAEDVAKAPGGRIYKTWYLQDVPKDQKTKHVPNANITLQIQWVPFDFTF</sequence>
<evidence type="ECO:0000256" key="5">
    <source>
        <dbReference type="ARBA" id="ARBA00022723"/>
    </source>
</evidence>
<feature type="domain" description="C2" evidence="14">
    <location>
        <begin position="406"/>
        <end position="553"/>
    </location>
</feature>
<evidence type="ECO:0000256" key="6">
    <source>
        <dbReference type="ARBA" id="ARBA00022737"/>
    </source>
</evidence>
<keyword evidence="10" id="KW-0446">Lipid-binding</keyword>
<name>A0ABP1FGQ1_9CHLO</name>
<feature type="compositionally biased region" description="Basic and acidic residues" evidence="12">
    <location>
        <begin position="72"/>
        <end position="86"/>
    </location>
</feature>
<keyword evidence="17" id="KW-1185">Reference proteome</keyword>
<dbReference type="SMART" id="SM00239">
    <property type="entry name" value="C2"/>
    <property type="match status" value="2"/>
</dbReference>
<dbReference type="PRINTS" id="PR00360">
    <property type="entry name" value="C2DOMAIN"/>
</dbReference>
<keyword evidence="11 13" id="KW-0472">Membrane</keyword>
<feature type="compositionally biased region" description="Basic residues" evidence="12">
    <location>
        <begin position="1"/>
        <end position="14"/>
    </location>
</feature>
<dbReference type="PROSITE" id="PS50004">
    <property type="entry name" value="C2"/>
    <property type="match status" value="2"/>
</dbReference>
<evidence type="ECO:0000256" key="10">
    <source>
        <dbReference type="ARBA" id="ARBA00023121"/>
    </source>
</evidence>
<protein>
    <submittedName>
        <fullName evidence="16">G172 protein</fullName>
    </submittedName>
</protein>
<feature type="domain" description="C2" evidence="14">
    <location>
        <begin position="576"/>
        <end position="697"/>
    </location>
</feature>
<dbReference type="SUPFAM" id="SSF49562">
    <property type="entry name" value="C2 domain (Calcium/lipid-binding domain, CaLB)"/>
    <property type="match status" value="2"/>
</dbReference>
<feature type="region of interest" description="Disordered" evidence="12">
    <location>
        <begin position="1"/>
        <end position="129"/>
    </location>
</feature>
<dbReference type="Pfam" id="PF00168">
    <property type="entry name" value="C2"/>
    <property type="match status" value="2"/>
</dbReference>
<dbReference type="InterPro" id="IPR000008">
    <property type="entry name" value="C2_dom"/>
</dbReference>
<dbReference type="InterPro" id="IPR039010">
    <property type="entry name" value="Synaptotagmin_SMP"/>
</dbReference>
<keyword evidence="5" id="KW-0479">Metal-binding</keyword>